<protein>
    <submittedName>
        <fullName evidence="1">Sporulation protein YqfC</fullName>
    </submittedName>
</protein>
<organism evidence="1 2">
    <name type="scientific">Enterocloster lavalensis</name>
    <dbReference type="NCBI Taxonomy" id="460384"/>
    <lineage>
        <taxon>Bacteria</taxon>
        <taxon>Bacillati</taxon>
        <taxon>Bacillota</taxon>
        <taxon>Clostridia</taxon>
        <taxon>Lachnospirales</taxon>
        <taxon>Lachnospiraceae</taxon>
        <taxon>Enterocloster</taxon>
    </lineage>
</organism>
<proteinExistence type="predicted"/>
<evidence type="ECO:0000313" key="2">
    <source>
        <dbReference type="Proteomes" id="UP000198508"/>
    </source>
</evidence>
<accession>A0A1I0C1Z0</accession>
<keyword evidence="2" id="KW-1185">Reference proteome</keyword>
<gene>
    <name evidence="1" type="ORF">SAMN05216313_102238</name>
</gene>
<dbReference type="RefSeq" id="WP_007711748.1">
    <property type="nucleotide sequence ID" value="NZ_CABJCG010000001.1"/>
</dbReference>
<dbReference type="AlphaFoldDB" id="A0A1I0C1Z0"/>
<sequence length="89" mass="9824">MLGESKAAAVSALGLPRDVLLGDVLVSFVGRREVCIENYRSILLYTDTMVKVQARTCKVIVHGARLAIAYYTSEEMKITGQIQSLEFES</sequence>
<dbReference type="EMBL" id="FOIM01000002">
    <property type="protein sequence ID" value="SET13098.1"/>
    <property type="molecule type" value="Genomic_DNA"/>
</dbReference>
<dbReference type="Proteomes" id="UP000198508">
    <property type="component" value="Unassembled WGS sequence"/>
</dbReference>
<reference evidence="2" key="1">
    <citation type="submission" date="2016-10" db="EMBL/GenBank/DDBJ databases">
        <authorList>
            <person name="Varghese N."/>
            <person name="Submissions S."/>
        </authorList>
    </citation>
    <scope>NUCLEOTIDE SEQUENCE [LARGE SCALE GENOMIC DNA]</scope>
    <source>
        <strain evidence="2">NLAE-zl-G277</strain>
    </source>
</reference>
<dbReference type="STRING" id="460384.SAMN05216313_102238"/>
<dbReference type="GeneID" id="93277194"/>
<dbReference type="Pfam" id="PF07873">
    <property type="entry name" value="YabP"/>
    <property type="match status" value="1"/>
</dbReference>
<evidence type="ECO:0000313" key="1">
    <source>
        <dbReference type="EMBL" id="SET13098.1"/>
    </source>
</evidence>
<dbReference type="InterPro" id="IPR022476">
    <property type="entry name" value="Spore_YabP/YqfC"/>
</dbReference>
<name>A0A1I0C1Z0_9FIRM</name>